<gene>
    <name evidence="2" type="ORF">B0H65DRAFT_311953</name>
</gene>
<dbReference type="GeneID" id="87860468"/>
<proteinExistence type="predicted"/>
<organism evidence="2 3">
    <name type="scientific">Neurospora tetraspora</name>
    <dbReference type="NCBI Taxonomy" id="94610"/>
    <lineage>
        <taxon>Eukaryota</taxon>
        <taxon>Fungi</taxon>
        <taxon>Dikarya</taxon>
        <taxon>Ascomycota</taxon>
        <taxon>Pezizomycotina</taxon>
        <taxon>Sordariomycetes</taxon>
        <taxon>Sordariomycetidae</taxon>
        <taxon>Sordariales</taxon>
        <taxon>Sordariaceae</taxon>
        <taxon>Neurospora</taxon>
    </lineage>
</organism>
<reference evidence="2" key="2">
    <citation type="submission" date="2023-06" db="EMBL/GenBank/DDBJ databases">
        <authorList>
            <consortium name="Lawrence Berkeley National Laboratory"/>
            <person name="Haridas S."/>
            <person name="Hensen N."/>
            <person name="Bonometti L."/>
            <person name="Westerberg I."/>
            <person name="Brannstrom I.O."/>
            <person name="Guillou S."/>
            <person name="Cros-Aarteil S."/>
            <person name="Calhoun S."/>
            <person name="Kuo A."/>
            <person name="Mondo S."/>
            <person name="Pangilinan J."/>
            <person name="Riley R."/>
            <person name="Labutti K."/>
            <person name="Andreopoulos B."/>
            <person name="Lipzen A."/>
            <person name="Chen C."/>
            <person name="Yanf M."/>
            <person name="Daum C."/>
            <person name="Ng V."/>
            <person name="Clum A."/>
            <person name="Steindorff A."/>
            <person name="Ohm R."/>
            <person name="Martin F."/>
            <person name="Silar P."/>
            <person name="Natvig D."/>
            <person name="Lalanne C."/>
            <person name="Gautier V."/>
            <person name="Ament-Velasquez S.L."/>
            <person name="Kruys A."/>
            <person name="Hutchinson M.I."/>
            <person name="Powell A.J."/>
            <person name="Barry K."/>
            <person name="Miller A.N."/>
            <person name="Grigoriev I.V."/>
            <person name="Debuchy R."/>
            <person name="Gladieux P."/>
            <person name="Thoren M.H."/>
            <person name="Johannesson H."/>
        </authorList>
    </citation>
    <scope>NUCLEOTIDE SEQUENCE</scope>
    <source>
        <strain evidence="2">CBS 560.94</strain>
    </source>
</reference>
<evidence type="ECO:0000313" key="3">
    <source>
        <dbReference type="Proteomes" id="UP001278500"/>
    </source>
</evidence>
<evidence type="ECO:0000256" key="1">
    <source>
        <dbReference type="SAM" id="MobiDB-lite"/>
    </source>
</evidence>
<evidence type="ECO:0000313" key="2">
    <source>
        <dbReference type="EMBL" id="KAK3338071.1"/>
    </source>
</evidence>
<protein>
    <submittedName>
        <fullName evidence="2">Uncharacterized protein</fullName>
    </submittedName>
</protein>
<sequence>MKPRKLSPSLPSANKMAPKPTPPLRSLPNISYTVLVAMVLSLFSHGAHAKPAQPQTVEHLDLIFFAEIPLNCTGSQITCPTQLQCSPLTIPYVRCPGIRPNTCCAVLPPFCGAMACDRAQGCGRGVELALYTGIRDCSIHGAGFGHYYCQQLEAVDEKGGCCMLGFGSNDWEVDPDGVRGGCSAEWWYHSHQQEKRHGSFDTSIRGGQREADGLSEQRPQPCVEASVLAFYDDAGLQREVHVPNGEMGRAGTMVLQRNWKGLLKEFDEWGESFEHSNLP</sequence>
<reference evidence="2" key="1">
    <citation type="journal article" date="2023" name="Mol. Phylogenet. Evol.">
        <title>Genome-scale phylogeny and comparative genomics of the fungal order Sordariales.</title>
        <authorList>
            <person name="Hensen N."/>
            <person name="Bonometti L."/>
            <person name="Westerberg I."/>
            <person name="Brannstrom I.O."/>
            <person name="Guillou S."/>
            <person name="Cros-Aarteil S."/>
            <person name="Calhoun S."/>
            <person name="Haridas S."/>
            <person name="Kuo A."/>
            <person name="Mondo S."/>
            <person name="Pangilinan J."/>
            <person name="Riley R."/>
            <person name="LaButti K."/>
            <person name="Andreopoulos B."/>
            <person name="Lipzen A."/>
            <person name="Chen C."/>
            <person name="Yan M."/>
            <person name="Daum C."/>
            <person name="Ng V."/>
            <person name="Clum A."/>
            <person name="Steindorff A."/>
            <person name="Ohm R.A."/>
            <person name="Martin F."/>
            <person name="Silar P."/>
            <person name="Natvig D.O."/>
            <person name="Lalanne C."/>
            <person name="Gautier V."/>
            <person name="Ament-Velasquez S.L."/>
            <person name="Kruys A."/>
            <person name="Hutchinson M.I."/>
            <person name="Powell A.J."/>
            <person name="Barry K."/>
            <person name="Miller A.N."/>
            <person name="Grigoriev I.V."/>
            <person name="Debuchy R."/>
            <person name="Gladieux P."/>
            <person name="Hiltunen Thoren M."/>
            <person name="Johannesson H."/>
        </authorList>
    </citation>
    <scope>NUCLEOTIDE SEQUENCE</scope>
    <source>
        <strain evidence="2">CBS 560.94</strain>
    </source>
</reference>
<dbReference type="AlphaFoldDB" id="A0AAE0MMH8"/>
<dbReference type="Proteomes" id="UP001278500">
    <property type="component" value="Unassembled WGS sequence"/>
</dbReference>
<dbReference type="RefSeq" id="XP_062677522.1">
    <property type="nucleotide sequence ID" value="XM_062823314.1"/>
</dbReference>
<feature type="region of interest" description="Disordered" evidence="1">
    <location>
        <begin position="1"/>
        <end position="22"/>
    </location>
</feature>
<dbReference type="EMBL" id="JAUEPP010000008">
    <property type="protein sequence ID" value="KAK3338071.1"/>
    <property type="molecule type" value="Genomic_DNA"/>
</dbReference>
<comment type="caution">
    <text evidence="2">The sequence shown here is derived from an EMBL/GenBank/DDBJ whole genome shotgun (WGS) entry which is preliminary data.</text>
</comment>
<accession>A0AAE0MMH8</accession>
<feature type="region of interest" description="Disordered" evidence="1">
    <location>
        <begin position="198"/>
        <end position="218"/>
    </location>
</feature>
<name>A0AAE0MMH8_9PEZI</name>
<keyword evidence="3" id="KW-1185">Reference proteome</keyword>